<evidence type="ECO:0008006" key="3">
    <source>
        <dbReference type="Google" id="ProtNLM"/>
    </source>
</evidence>
<evidence type="ECO:0000313" key="2">
    <source>
        <dbReference type="Proteomes" id="UP001144280"/>
    </source>
</evidence>
<comment type="caution">
    <text evidence="1">The sequence shown here is derived from an EMBL/GenBank/DDBJ whole genome shotgun (WGS) entry which is preliminary data.</text>
</comment>
<dbReference type="SUPFAM" id="SSF50475">
    <property type="entry name" value="FMN-binding split barrel"/>
    <property type="match status" value="1"/>
</dbReference>
<name>A0ABQ5QZP9_9ACTN</name>
<gene>
    <name evidence="1" type="ORF">Pa4123_50430</name>
</gene>
<dbReference type="InterPro" id="IPR024747">
    <property type="entry name" value="Pyridox_Oxase-rel"/>
</dbReference>
<accession>A0ABQ5QZP9</accession>
<sequence>MSRVLAELTVDECLTLLAGTPMGRVVFTDRALPAIRPVNHIVDAGAVIIRSRLGGSVASTVGSARGVVVAYQADQIDPHEHTGWSVVATGTARLVTDPADKARYERLLRPWVSMDADCVIRIEPQLLTGYRLVDPAAAAR</sequence>
<keyword evidence="2" id="KW-1185">Reference proteome</keyword>
<dbReference type="Pfam" id="PF12900">
    <property type="entry name" value="Pyridox_ox_2"/>
    <property type="match status" value="1"/>
</dbReference>
<dbReference type="Gene3D" id="2.30.110.10">
    <property type="entry name" value="Electron Transport, Fmn-binding Protein, Chain A"/>
    <property type="match status" value="1"/>
</dbReference>
<reference evidence="1" key="1">
    <citation type="submission" date="2022-12" db="EMBL/GenBank/DDBJ databases">
        <title>New Phytohabitans aurantiacus sp. RD004123 nov., an actinomycete isolated from soil.</title>
        <authorList>
            <person name="Triningsih D.W."/>
            <person name="Harunari E."/>
            <person name="Igarashi Y."/>
        </authorList>
    </citation>
    <scope>NUCLEOTIDE SEQUENCE</scope>
    <source>
        <strain evidence="1">RD004123</strain>
    </source>
</reference>
<dbReference type="InterPro" id="IPR012349">
    <property type="entry name" value="Split_barrel_FMN-bd"/>
</dbReference>
<organism evidence="1 2">
    <name type="scientific">Phytohabitans aurantiacus</name>
    <dbReference type="NCBI Taxonomy" id="3016789"/>
    <lineage>
        <taxon>Bacteria</taxon>
        <taxon>Bacillati</taxon>
        <taxon>Actinomycetota</taxon>
        <taxon>Actinomycetes</taxon>
        <taxon>Micromonosporales</taxon>
        <taxon>Micromonosporaceae</taxon>
    </lineage>
</organism>
<proteinExistence type="predicted"/>
<dbReference type="RefSeq" id="WP_281899649.1">
    <property type="nucleotide sequence ID" value="NZ_BSDI01000027.1"/>
</dbReference>
<protein>
    <recommendedName>
        <fullName evidence="3">Pyridoxamine 5'-phosphate oxidase</fullName>
    </recommendedName>
</protein>
<evidence type="ECO:0000313" key="1">
    <source>
        <dbReference type="EMBL" id="GLH99767.1"/>
    </source>
</evidence>
<dbReference type="EMBL" id="BSDI01000027">
    <property type="protein sequence ID" value="GLH99767.1"/>
    <property type="molecule type" value="Genomic_DNA"/>
</dbReference>
<dbReference type="Proteomes" id="UP001144280">
    <property type="component" value="Unassembled WGS sequence"/>
</dbReference>